<dbReference type="EMBL" id="JAUUTY010000004">
    <property type="protein sequence ID" value="KAK1647497.1"/>
    <property type="molecule type" value="Genomic_DNA"/>
</dbReference>
<feature type="region of interest" description="Disordered" evidence="1">
    <location>
        <begin position="1"/>
        <end position="44"/>
    </location>
</feature>
<name>A0AAD8S8M1_LOLMU</name>
<evidence type="ECO:0000313" key="3">
    <source>
        <dbReference type="Proteomes" id="UP001231189"/>
    </source>
</evidence>
<comment type="caution">
    <text evidence="2">The sequence shown here is derived from an EMBL/GenBank/DDBJ whole genome shotgun (WGS) entry which is preliminary data.</text>
</comment>
<dbReference type="AlphaFoldDB" id="A0AAD8S8M1"/>
<dbReference type="InterPro" id="IPR006912">
    <property type="entry name" value="Harbinger_derived_prot"/>
</dbReference>
<evidence type="ECO:0000313" key="2">
    <source>
        <dbReference type="EMBL" id="KAK1647497.1"/>
    </source>
</evidence>
<dbReference type="Pfam" id="PF04827">
    <property type="entry name" value="Plant_tran"/>
    <property type="match status" value="1"/>
</dbReference>
<feature type="compositionally biased region" description="Low complexity" evidence="1">
    <location>
        <begin position="21"/>
        <end position="30"/>
    </location>
</feature>
<feature type="region of interest" description="Disordered" evidence="1">
    <location>
        <begin position="58"/>
        <end position="129"/>
    </location>
</feature>
<feature type="compositionally biased region" description="Gly residues" evidence="1">
    <location>
        <begin position="108"/>
        <end position="127"/>
    </location>
</feature>
<keyword evidence="3" id="KW-1185">Reference proteome</keyword>
<evidence type="ECO:0000256" key="1">
    <source>
        <dbReference type="SAM" id="MobiDB-lite"/>
    </source>
</evidence>
<dbReference type="Proteomes" id="UP001231189">
    <property type="component" value="Unassembled WGS sequence"/>
</dbReference>
<reference evidence="2" key="1">
    <citation type="submission" date="2023-07" db="EMBL/GenBank/DDBJ databases">
        <title>A chromosome-level genome assembly of Lolium multiflorum.</title>
        <authorList>
            <person name="Chen Y."/>
            <person name="Copetti D."/>
            <person name="Kolliker R."/>
            <person name="Studer B."/>
        </authorList>
    </citation>
    <scope>NUCLEOTIDE SEQUENCE</scope>
    <source>
        <strain evidence="2">02402/16</strain>
        <tissue evidence="2">Leaf</tissue>
    </source>
</reference>
<proteinExistence type="predicted"/>
<gene>
    <name evidence="2" type="ORF">QYE76_065302</name>
</gene>
<accession>A0AAD8S8M1</accession>
<sequence length="406" mass="43198">MVAPPAAARNTAWRRKEDGEAGAAHGALAAGRGGREREGQGQRARICAGLQDACEARSRLQTPAATRGAEGLDGRGAPSSRPPRMSNHPRWHSSSCREVPSPARISGEGTGTGGRSNSGVGDAGGGAAQRRAGGASCRRACWWTSEAGHGVRDYDPNFRYTLTDYAKDLGPYPLSRYSADGLFLKSSSRTTSPAAIRRFPRSPPAASAAGGWGNPGSRRVYSVGLGRCSAGGVEEWVAQPEWAFGAAFVPFDGEALRSFAVERPLCPGARFFGAVAPGFPLPEFEERRLRFWLVKKKVGWSFAASMVVQGVSSSDLVVQRLPSCKGTVSDPRLEVEQQQRRAAGPFCPPPSSGSCELICSHNDINVLELSPEFSGLVEGNAPVVHHEINGNAYDKPYYAADGIYHD</sequence>
<protein>
    <submittedName>
        <fullName evidence="2">Uncharacterized protein</fullName>
    </submittedName>
</protein>
<organism evidence="2 3">
    <name type="scientific">Lolium multiflorum</name>
    <name type="common">Italian ryegrass</name>
    <name type="synonym">Lolium perenne subsp. multiflorum</name>
    <dbReference type="NCBI Taxonomy" id="4521"/>
    <lineage>
        <taxon>Eukaryota</taxon>
        <taxon>Viridiplantae</taxon>
        <taxon>Streptophyta</taxon>
        <taxon>Embryophyta</taxon>
        <taxon>Tracheophyta</taxon>
        <taxon>Spermatophyta</taxon>
        <taxon>Magnoliopsida</taxon>
        <taxon>Liliopsida</taxon>
        <taxon>Poales</taxon>
        <taxon>Poaceae</taxon>
        <taxon>BOP clade</taxon>
        <taxon>Pooideae</taxon>
        <taxon>Poodae</taxon>
        <taxon>Poeae</taxon>
        <taxon>Poeae Chloroplast Group 2 (Poeae type)</taxon>
        <taxon>Loliodinae</taxon>
        <taxon>Loliinae</taxon>
        <taxon>Lolium</taxon>
    </lineage>
</organism>